<keyword evidence="2" id="KW-1185">Reference proteome</keyword>
<evidence type="ECO:0000313" key="2">
    <source>
        <dbReference type="Proteomes" id="UP000608071"/>
    </source>
</evidence>
<proteinExistence type="predicted"/>
<comment type="caution">
    <text evidence="1">The sequence shown here is derived from an EMBL/GenBank/DDBJ whole genome shotgun (WGS) entry which is preliminary data.</text>
</comment>
<evidence type="ECO:0000313" key="1">
    <source>
        <dbReference type="EMBL" id="MBD7971007.1"/>
    </source>
</evidence>
<sequence length="115" mass="12980">MNNIIKPLLIVLLSAISIIGCSEDMKIWRAQSENWSATFQGDGVYTIRYIGEEENVENISYLLKSDTGLTADGNMEDLGSRNEVKVQVVTDNIISNRSILLTIEWNDKKEELTLE</sequence>
<gene>
    <name evidence="1" type="ORF">H9647_23345</name>
</gene>
<accession>A0ABR8T5K6</accession>
<protein>
    <recommendedName>
        <fullName evidence="3">Lipoprotein</fullName>
    </recommendedName>
</protein>
<dbReference type="EMBL" id="JACSQL010000019">
    <property type="protein sequence ID" value="MBD7971007.1"/>
    <property type="molecule type" value="Genomic_DNA"/>
</dbReference>
<reference evidence="1 2" key="1">
    <citation type="submission" date="2020-08" db="EMBL/GenBank/DDBJ databases">
        <title>A Genomic Blueprint of the Chicken Gut Microbiome.</title>
        <authorList>
            <person name="Gilroy R."/>
            <person name="Ravi A."/>
            <person name="Getino M."/>
            <person name="Pursley I."/>
            <person name="Horton D.L."/>
            <person name="Alikhan N.-F."/>
            <person name="Baker D."/>
            <person name="Gharbi K."/>
            <person name="Hall N."/>
            <person name="Watson M."/>
            <person name="Adriaenssens E.M."/>
            <person name="Foster-Nyarko E."/>
            <person name="Jarju S."/>
            <person name="Secka A."/>
            <person name="Antonio M."/>
            <person name="Oren A."/>
            <person name="Chaudhuri R."/>
            <person name="La Ragione R.M."/>
            <person name="Hildebrand F."/>
            <person name="Pallen M.J."/>
        </authorList>
    </citation>
    <scope>NUCLEOTIDE SEQUENCE [LARGE SCALE GENOMIC DNA]</scope>
    <source>
        <strain evidence="1 2">Sa2BVA9</strain>
    </source>
</reference>
<dbReference type="PROSITE" id="PS51257">
    <property type="entry name" value="PROKAR_LIPOPROTEIN"/>
    <property type="match status" value="1"/>
</dbReference>
<organism evidence="1 2">
    <name type="scientific">Paenibacillus gallinarum</name>
    <dbReference type="NCBI Taxonomy" id="2762232"/>
    <lineage>
        <taxon>Bacteria</taxon>
        <taxon>Bacillati</taxon>
        <taxon>Bacillota</taxon>
        <taxon>Bacilli</taxon>
        <taxon>Bacillales</taxon>
        <taxon>Paenibacillaceae</taxon>
        <taxon>Paenibacillus</taxon>
    </lineage>
</organism>
<dbReference type="Proteomes" id="UP000608071">
    <property type="component" value="Unassembled WGS sequence"/>
</dbReference>
<evidence type="ECO:0008006" key="3">
    <source>
        <dbReference type="Google" id="ProtNLM"/>
    </source>
</evidence>
<name>A0ABR8T5K6_9BACL</name>
<dbReference type="RefSeq" id="WP_191804591.1">
    <property type="nucleotide sequence ID" value="NZ_JACSQL010000019.1"/>
</dbReference>